<dbReference type="EMBL" id="JAHHGZ010000033">
    <property type="protein sequence ID" value="MBW4670595.1"/>
    <property type="molecule type" value="Genomic_DNA"/>
</dbReference>
<proteinExistence type="predicted"/>
<dbReference type="InterPro" id="IPR021787">
    <property type="entry name" value="DUF3352"/>
</dbReference>
<organism evidence="1 2">
    <name type="scientific">Cyanomargarita calcarea GSE-NOS-MK-12-04C</name>
    <dbReference type="NCBI Taxonomy" id="2839659"/>
    <lineage>
        <taxon>Bacteria</taxon>
        <taxon>Bacillati</taxon>
        <taxon>Cyanobacteriota</taxon>
        <taxon>Cyanophyceae</taxon>
        <taxon>Nostocales</taxon>
        <taxon>Cyanomargaritaceae</taxon>
        <taxon>Cyanomargarita</taxon>
    </lineage>
</organism>
<dbReference type="Pfam" id="PF11832">
    <property type="entry name" value="DUF3352"/>
    <property type="match status" value="1"/>
</dbReference>
<name>A0A951QR74_9CYAN</name>
<reference evidence="1" key="1">
    <citation type="submission" date="2021-05" db="EMBL/GenBank/DDBJ databases">
        <authorList>
            <person name="Pietrasiak N."/>
            <person name="Ward R."/>
            <person name="Stajich J.E."/>
            <person name="Kurbessoian T."/>
        </authorList>
    </citation>
    <scope>NUCLEOTIDE SEQUENCE</scope>
    <source>
        <strain evidence="1">GSE-NOS-MK-12-04C</strain>
    </source>
</reference>
<dbReference type="Proteomes" id="UP000729701">
    <property type="component" value="Unassembled WGS sequence"/>
</dbReference>
<evidence type="ECO:0000313" key="2">
    <source>
        <dbReference type="Proteomes" id="UP000729701"/>
    </source>
</evidence>
<dbReference type="AlphaFoldDB" id="A0A951QR74"/>
<evidence type="ECO:0000313" key="1">
    <source>
        <dbReference type="EMBL" id="MBW4670595.1"/>
    </source>
</evidence>
<accession>A0A951QR74</accession>
<gene>
    <name evidence="1" type="ORF">KME60_25045</name>
</gene>
<sequence length="569" mass="61287">MPEKKSKFLIPAVGAAAVVVVGSVAAYMFFKGGPSGDASGALASAKVIPERALMATYVTTDPQAWAKLEQFGNLEAQKLIAKGLADFNKDVFSESNISYDQDIKPWVGGVMIALLPANVSKPVQAQETVPTPNATPTPVPTQTQEPNILMVVGIKDKISALNFQKKLKEQKDVKLKEIDYKGEKIIQTEGKGKPTYSVVLNNSYIVLSPEKNSVEQAIDTNKGQPSFASKEGANDILGKGMGLQNTVAQIYVPDYARTMEKFLKSNSSSASISPENLKQLKQIKSMVAGMGIDDAGVRMKAIANLDPQLNKFEYQNTTGKVVGLFPVDTIALVSGQGISKWWKAANEQSKDYPELKQSFDQARQQLQTSLGMDLDKEVFGWMDGEFGLAAVPSNQGILAPIGFGGALVFNTSDRKTALSTFTKLDDLAKKQLVSVAKRSINGKDVIDWQIPQQGALISHGWLDNDTVFVALGGPVADAIAAPKNQSLETSDSFKTVTGSLQKPNGGYFYLDMDKTMTLVNRFTAQSQTISPQANAILTSIRGLGVTATSPDKSTTQMEMLLSLKQKGAK</sequence>
<protein>
    <submittedName>
        <fullName evidence="1">DUF3352 domain-containing protein</fullName>
    </submittedName>
</protein>
<comment type="caution">
    <text evidence="1">The sequence shown here is derived from an EMBL/GenBank/DDBJ whole genome shotgun (WGS) entry which is preliminary data.</text>
</comment>
<reference evidence="1" key="2">
    <citation type="journal article" date="2022" name="Microbiol. Resour. Announc.">
        <title>Metagenome Sequencing to Explore Phylogenomics of Terrestrial Cyanobacteria.</title>
        <authorList>
            <person name="Ward R.D."/>
            <person name="Stajich J.E."/>
            <person name="Johansen J.R."/>
            <person name="Huntemann M."/>
            <person name="Clum A."/>
            <person name="Foster B."/>
            <person name="Foster B."/>
            <person name="Roux S."/>
            <person name="Palaniappan K."/>
            <person name="Varghese N."/>
            <person name="Mukherjee S."/>
            <person name="Reddy T.B.K."/>
            <person name="Daum C."/>
            <person name="Copeland A."/>
            <person name="Chen I.A."/>
            <person name="Ivanova N.N."/>
            <person name="Kyrpides N.C."/>
            <person name="Shapiro N."/>
            <person name="Eloe-Fadrosh E.A."/>
            <person name="Pietrasiak N."/>
        </authorList>
    </citation>
    <scope>NUCLEOTIDE SEQUENCE</scope>
    <source>
        <strain evidence="1">GSE-NOS-MK-12-04C</strain>
    </source>
</reference>